<dbReference type="FunFam" id="3.30.70.360:FF:000001">
    <property type="entry name" value="N-acetyldiaminopimelate deacetylase"/>
    <property type="match status" value="1"/>
</dbReference>
<dbReference type="InterPro" id="IPR036264">
    <property type="entry name" value="Bact_exopeptidase_dim_dom"/>
</dbReference>
<dbReference type="Proteomes" id="UP000485058">
    <property type="component" value="Unassembled WGS sequence"/>
</dbReference>
<comment type="caution">
    <text evidence="5">The sequence shown here is derived from an EMBL/GenBank/DDBJ whole genome shotgun (WGS) entry which is preliminary data.</text>
</comment>
<reference evidence="5 6" key="1">
    <citation type="submission" date="2020-02" db="EMBL/GenBank/DDBJ databases">
        <title>Draft genome sequence of Haematococcus lacustris strain NIES-144.</title>
        <authorList>
            <person name="Morimoto D."/>
            <person name="Nakagawa S."/>
            <person name="Yoshida T."/>
            <person name="Sawayama S."/>
        </authorList>
    </citation>
    <scope>NUCLEOTIDE SEQUENCE [LARGE SCALE GENOMIC DNA]</scope>
    <source>
        <strain evidence="5 6">NIES-144</strain>
    </source>
</reference>
<dbReference type="SUPFAM" id="SSF55031">
    <property type="entry name" value="Bacterial exopeptidase dimerisation domain"/>
    <property type="match status" value="1"/>
</dbReference>
<keyword evidence="6" id="KW-1185">Reference proteome</keyword>
<evidence type="ECO:0000256" key="2">
    <source>
        <dbReference type="ARBA" id="ARBA00022801"/>
    </source>
</evidence>
<feature type="domain" description="Limiting CO2-inducible protein B/C beta carbonyic anhydrase" evidence="4">
    <location>
        <begin position="210"/>
        <end position="287"/>
    </location>
</feature>
<name>A0A699ZCW7_HAELA</name>
<evidence type="ECO:0000259" key="3">
    <source>
        <dbReference type="Pfam" id="PF07687"/>
    </source>
</evidence>
<sequence>MPFLPSGVFASRPGTIMAGALSFHINITGRGGHAAMPHLNVDPVVAAAAVITALQTSPLGSAVLSVTLLRAGDSYNVIPDVAQLGGTIRALDHEAMMRLQSRVGSLSEGVAQGYGCSAEVDWRQDQQPYYPPTVNDAAVERVTQQMAAKLLGADKVMQVEPIMPAEDFSFYCQQVPCTFGFLGIRNETLGSVHNLHSPQHHNVSGYFPSALGVDDFMARVEVALSGFGFTGENSIAMTNLCRDEVTTVLKDKIESVFGGSFNTNGLGAVLTCGVTGMGAGFSHSPVSCLIELKAEGYSKNCKVPGVHDPLDPEYSILKQRLARRVRYENIDPTKMDLVSITGLAERTITNDIEYLIEKAVDFKKANIAVVTGVQIHNWATELDARSGVPSLEFVAPAKVFVVVDGRKTFIDLSRVPTMSPRQLQLMAKASVSGHKDEDQVAIGKTVAGTLKEIPLKYLTQRLGVTKDPEELTMPGMSYTWTAGIIADEPDEDHSEHTSFSQ</sequence>
<evidence type="ECO:0000259" key="4">
    <source>
        <dbReference type="Pfam" id="PF18599"/>
    </source>
</evidence>
<evidence type="ECO:0000256" key="1">
    <source>
        <dbReference type="ARBA" id="ARBA00006153"/>
    </source>
</evidence>
<evidence type="ECO:0000313" key="6">
    <source>
        <dbReference type="Proteomes" id="UP000485058"/>
    </source>
</evidence>
<dbReference type="Pfam" id="PF07687">
    <property type="entry name" value="M20_dimer"/>
    <property type="match status" value="1"/>
</dbReference>
<protein>
    <submittedName>
        <fullName evidence="5">LCIB_C_CA domain-containing protein</fullName>
    </submittedName>
</protein>
<feature type="domain" description="Limiting CO2-inducible protein B/C beta carbonyic anhydrase" evidence="4">
    <location>
        <begin position="289"/>
        <end position="402"/>
    </location>
</feature>
<dbReference type="PANTHER" id="PTHR38016">
    <property type="entry name" value="UNNAMED PRODUCT"/>
    <property type="match status" value="1"/>
</dbReference>
<dbReference type="Pfam" id="PF18599">
    <property type="entry name" value="LCIB_C_CA"/>
    <property type="match status" value="2"/>
</dbReference>
<dbReference type="InterPro" id="IPR011650">
    <property type="entry name" value="Peptidase_M20_dimer"/>
</dbReference>
<keyword evidence="2" id="KW-0378">Hydrolase</keyword>
<evidence type="ECO:0000313" key="5">
    <source>
        <dbReference type="EMBL" id="GFH19961.1"/>
    </source>
</evidence>
<feature type="domain" description="Peptidase M20 dimerisation" evidence="3">
    <location>
        <begin position="19"/>
        <end position="103"/>
    </location>
</feature>
<dbReference type="AlphaFoldDB" id="A0A699ZCW7"/>
<dbReference type="InterPro" id="IPR040703">
    <property type="entry name" value="LCIB/C_CA"/>
</dbReference>
<gene>
    <name evidence="5" type="ORF">HaLaN_17001</name>
</gene>
<dbReference type="GO" id="GO:0016787">
    <property type="term" value="F:hydrolase activity"/>
    <property type="evidence" value="ECO:0007669"/>
    <property type="project" value="UniProtKB-KW"/>
</dbReference>
<dbReference type="PANTHER" id="PTHR38016:SF1">
    <property type="entry name" value="LIMITING CO2-INDUCIBLE PROTEIN B_C BETA CARBONYIC ANHYDRASE DOMAIN-CONTAINING PROTEIN"/>
    <property type="match status" value="1"/>
</dbReference>
<dbReference type="Gene3D" id="3.40.630.10">
    <property type="entry name" value="Zn peptidases"/>
    <property type="match status" value="2"/>
</dbReference>
<proteinExistence type="inferred from homology"/>
<comment type="similarity">
    <text evidence="1">Belongs to the peptidase M20 family.</text>
</comment>
<accession>A0A699ZCW7</accession>
<dbReference type="EMBL" id="BLLF01001548">
    <property type="protein sequence ID" value="GFH19961.1"/>
    <property type="molecule type" value="Genomic_DNA"/>
</dbReference>
<organism evidence="5 6">
    <name type="scientific">Haematococcus lacustris</name>
    <name type="common">Green alga</name>
    <name type="synonym">Haematococcus pluvialis</name>
    <dbReference type="NCBI Taxonomy" id="44745"/>
    <lineage>
        <taxon>Eukaryota</taxon>
        <taxon>Viridiplantae</taxon>
        <taxon>Chlorophyta</taxon>
        <taxon>core chlorophytes</taxon>
        <taxon>Chlorophyceae</taxon>
        <taxon>CS clade</taxon>
        <taxon>Chlamydomonadales</taxon>
        <taxon>Haematococcaceae</taxon>
        <taxon>Haematococcus</taxon>
    </lineage>
</organism>
<dbReference type="SUPFAM" id="SSF53187">
    <property type="entry name" value="Zn-dependent exopeptidases"/>
    <property type="match status" value="1"/>
</dbReference>